<dbReference type="InterPro" id="IPR003805">
    <property type="entry name" value="CobS"/>
</dbReference>
<keyword evidence="10 19" id="KW-0812">Transmembrane</keyword>
<keyword evidence="8 19" id="KW-0169">Cobalamin biosynthesis</keyword>
<dbReference type="Pfam" id="PF02654">
    <property type="entry name" value="CobS"/>
    <property type="match status" value="1"/>
</dbReference>
<feature type="transmembrane region" description="Helical" evidence="19">
    <location>
        <begin position="189"/>
        <end position="209"/>
    </location>
</feature>
<accession>A0A8B6M7G1</accession>
<feature type="transmembrane region" description="Helical" evidence="19">
    <location>
        <begin position="51"/>
        <end position="84"/>
    </location>
</feature>
<evidence type="ECO:0000256" key="15">
    <source>
        <dbReference type="ARBA" id="ARBA00032605"/>
    </source>
</evidence>
<evidence type="ECO:0000256" key="12">
    <source>
        <dbReference type="ARBA" id="ARBA00022989"/>
    </source>
</evidence>
<evidence type="ECO:0000256" key="10">
    <source>
        <dbReference type="ARBA" id="ARBA00022692"/>
    </source>
</evidence>
<dbReference type="PANTHER" id="PTHR34148">
    <property type="entry name" value="ADENOSYLCOBINAMIDE-GDP RIBAZOLETRANSFERASE"/>
    <property type="match status" value="1"/>
</dbReference>
<dbReference type="AlphaFoldDB" id="A0A8B6M7G1"/>
<evidence type="ECO:0000256" key="1">
    <source>
        <dbReference type="ARBA" id="ARBA00001946"/>
    </source>
</evidence>
<evidence type="ECO:0000256" key="17">
    <source>
        <dbReference type="ARBA" id="ARBA00048623"/>
    </source>
</evidence>
<evidence type="ECO:0000256" key="7">
    <source>
        <dbReference type="ARBA" id="ARBA00022475"/>
    </source>
</evidence>
<evidence type="ECO:0000256" key="16">
    <source>
        <dbReference type="ARBA" id="ARBA00032853"/>
    </source>
</evidence>
<evidence type="ECO:0000256" key="14">
    <source>
        <dbReference type="ARBA" id="ARBA00025228"/>
    </source>
</evidence>
<comment type="caution">
    <text evidence="20">The sequence shown here is derived from an EMBL/GenBank/DDBJ whole genome shotgun (WGS) entry which is preliminary data.</text>
</comment>
<comment type="cofactor">
    <cofactor evidence="1 19">
        <name>Mg(2+)</name>
        <dbReference type="ChEBI" id="CHEBI:18420"/>
    </cofactor>
</comment>
<comment type="catalytic activity">
    <reaction evidence="17 19">
        <text>alpha-ribazole + adenosylcob(III)inamide-GDP = adenosylcob(III)alamin + GMP + H(+)</text>
        <dbReference type="Rhea" id="RHEA:16049"/>
        <dbReference type="ChEBI" id="CHEBI:10329"/>
        <dbReference type="ChEBI" id="CHEBI:15378"/>
        <dbReference type="ChEBI" id="CHEBI:18408"/>
        <dbReference type="ChEBI" id="CHEBI:58115"/>
        <dbReference type="ChEBI" id="CHEBI:60487"/>
        <dbReference type="EC" id="2.7.8.26"/>
    </reaction>
</comment>
<keyword evidence="13 19" id="KW-0472">Membrane</keyword>
<name>A0A8B6M7G1_METTU</name>
<evidence type="ECO:0000256" key="9">
    <source>
        <dbReference type="ARBA" id="ARBA00022679"/>
    </source>
</evidence>
<dbReference type="Proteomes" id="UP000485880">
    <property type="component" value="Unassembled WGS sequence"/>
</dbReference>
<dbReference type="EMBL" id="CABFMQ020000080">
    <property type="protein sequence ID" value="VTZ50349.1"/>
    <property type="molecule type" value="Genomic_DNA"/>
</dbReference>
<keyword evidence="7 19" id="KW-1003">Cell membrane</keyword>
<feature type="transmembrane region" description="Helical" evidence="19">
    <location>
        <begin position="118"/>
        <end position="141"/>
    </location>
</feature>
<evidence type="ECO:0000256" key="3">
    <source>
        <dbReference type="ARBA" id="ARBA00004663"/>
    </source>
</evidence>
<evidence type="ECO:0000256" key="4">
    <source>
        <dbReference type="ARBA" id="ARBA00010561"/>
    </source>
</evidence>
<dbReference type="EC" id="2.7.8.26" evidence="5 19"/>
<evidence type="ECO:0000256" key="8">
    <source>
        <dbReference type="ARBA" id="ARBA00022573"/>
    </source>
</evidence>
<protein>
    <recommendedName>
        <fullName evidence="6 19">Adenosylcobinamide-GDP ribazoletransferase</fullName>
        <ecNumber evidence="5 19">2.7.8.26</ecNumber>
    </recommendedName>
    <alternativeName>
        <fullName evidence="16 19">Cobalamin synthase</fullName>
    </alternativeName>
    <alternativeName>
        <fullName evidence="15 19">Cobalamin-5'-phosphate synthase</fullName>
    </alternativeName>
</protein>
<sequence>MRASSSLLIDLLICLRFLTRIPFPALAAETAPQSLSGFSRALRMVPAAGALLGALSAGALVSASALGLPPLLAAPLAIAVLAALSGAMHEDGLADCADGFGGGATRERKLEIMADSRIGAFGAVALALALYIRIAAVASIAAHSLALAVTALIGAAAVSRAAALIPLAVLPPARTKGAGFSAGRPRSSALAVAAALAALFAGAPLIAGADPSKSALAFAACAGAGFAFSDLARRQIGGQTGDVAGATQQIAEALFYLIFAATV</sequence>
<organism evidence="20 21">
    <name type="scientific">Methylocella tundrae</name>
    <dbReference type="NCBI Taxonomy" id="227605"/>
    <lineage>
        <taxon>Bacteria</taxon>
        <taxon>Pseudomonadati</taxon>
        <taxon>Pseudomonadota</taxon>
        <taxon>Alphaproteobacteria</taxon>
        <taxon>Hyphomicrobiales</taxon>
        <taxon>Beijerinckiaceae</taxon>
        <taxon>Methylocella</taxon>
    </lineage>
</organism>
<keyword evidence="21" id="KW-1185">Reference proteome</keyword>
<comment type="function">
    <text evidence="14 19">Joins adenosylcobinamide-GDP and alpha-ribazole to generate adenosylcobalamin (Ado-cobalamin). Also synthesizes adenosylcobalamin 5'-phosphate from adenosylcobinamide-GDP and alpha-ribazole 5'-phosphate.</text>
</comment>
<evidence type="ECO:0000313" key="20">
    <source>
        <dbReference type="EMBL" id="VTZ50349.1"/>
    </source>
</evidence>
<gene>
    <name evidence="19 20" type="primary">cobS</name>
    <name evidence="20" type="ORF">MPC4_230004</name>
</gene>
<feature type="transmembrane region" description="Helical" evidence="19">
    <location>
        <begin position="147"/>
        <end position="169"/>
    </location>
</feature>
<keyword evidence="12 19" id="KW-1133">Transmembrane helix</keyword>
<dbReference type="PANTHER" id="PTHR34148:SF1">
    <property type="entry name" value="ADENOSYLCOBINAMIDE-GDP RIBAZOLETRANSFERASE"/>
    <property type="match status" value="1"/>
</dbReference>
<dbReference type="RefSeq" id="WP_174512462.1">
    <property type="nucleotide sequence ID" value="NZ_CABFMQ020000080.1"/>
</dbReference>
<evidence type="ECO:0000256" key="6">
    <source>
        <dbReference type="ARBA" id="ARBA00015850"/>
    </source>
</evidence>
<comment type="catalytic activity">
    <reaction evidence="18 19">
        <text>alpha-ribazole 5'-phosphate + adenosylcob(III)inamide-GDP = adenosylcob(III)alamin 5'-phosphate + GMP + H(+)</text>
        <dbReference type="Rhea" id="RHEA:23560"/>
        <dbReference type="ChEBI" id="CHEBI:15378"/>
        <dbReference type="ChEBI" id="CHEBI:57918"/>
        <dbReference type="ChEBI" id="CHEBI:58115"/>
        <dbReference type="ChEBI" id="CHEBI:60487"/>
        <dbReference type="ChEBI" id="CHEBI:60493"/>
        <dbReference type="EC" id="2.7.8.26"/>
    </reaction>
</comment>
<comment type="similarity">
    <text evidence="4 19">Belongs to the CobS family.</text>
</comment>
<evidence type="ECO:0000256" key="18">
    <source>
        <dbReference type="ARBA" id="ARBA00049504"/>
    </source>
</evidence>
<keyword evidence="9 19" id="KW-0808">Transferase</keyword>
<evidence type="ECO:0000256" key="2">
    <source>
        <dbReference type="ARBA" id="ARBA00004651"/>
    </source>
</evidence>
<evidence type="ECO:0000256" key="13">
    <source>
        <dbReference type="ARBA" id="ARBA00023136"/>
    </source>
</evidence>
<dbReference type="GO" id="GO:0008818">
    <property type="term" value="F:cobalamin 5'-phosphate synthase activity"/>
    <property type="evidence" value="ECO:0007669"/>
    <property type="project" value="UniProtKB-UniRule"/>
</dbReference>
<comment type="pathway">
    <text evidence="3 19">Cofactor biosynthesis; adenosylcobalamin biosynthesis; adenosylcobalamin from cob(II)yrinate a,c-diamide: step 7/7.</text>
</comment>
<evidence type="ECO:0000256" key="5">
    <source>
        <dbReference type="ARBA" id="ARBA00013200"/>
    </source>
</evidence>
<evidence type="ECO:0000256" key="19">
    <source>
        <dbReference type="HAMAP-Rule" id="MF_00719"/>
    </source>
</evidence>
<dbReference type="HAMAP" id="MF_00719">
    <property type="entry name" value="CobS"/>
    <property type="match status" value="1"/>
</dbReference>
<dbReference type="GO" id="GO:0005886">
    <property type="term" value="C:plasma membrane"/>
    <property type="evidence" value="ECO:0007669"/>
    <property type="project" value="UniProtKB-SubCell"/>
</dbReference>
<reference evidence="20 21" key="1">
    <citation type="submission" date="2019-05" db="EMBL/GenBank/DDBJ databases">
        <authorList>
            <person name="Farhan Ul Haque M."/>
        </authorList>
    </citation>
    <scope>NUCLEOTIDE SEQUENCE [LARGE SCALE GENOMIC DNA]</scope>
    <source>
        <strain evidence="20">2</strain>
    </source>
</reference>
<evidence type="ECO:0000313" key="21">
    <source>
        <dbReference type="Proteomes" id="UP000485880"/>
    </source>
</evidence>
<evidence type="ECO:0000256" key="11">
    <source>
        <dbReference type="ARBA" id="ARBA00022842"/>
    </source>
</evidence>
<dbReference type="UniPathway" id="UPA00148">
    <property type="reaction ID" value="UER00238"/>
</dbReference>
<proteinExistence type="inferred from homology"/>
<dbReference type="GO" id="GO:0009236">
    <property type="term" value="P:cobalamin biosynthetic process"/>
    <property type="evidence" value="ECO:0007669"/>
    <property type="project" value="UniProtKB-UniRule"/>
</dbReference>
<comment type="subcellular location">
    <subcellularLocation>
        <location evidence="2 19">Cell membrane</location>
        <topology evidence="2 19">Multi-pass membrane protein</topology>
    </subcellularLocation>
</comment>
<keyword evidence="11 19" id="KW-0460">Magnesium</keyword>
<dbReference type="GO" id="GO:0051073">
    <property type="term" value="F:adenosylcobinamide-GDP ribazoletransferase activity"/>
    <property type="evidence" value="ECO:0007669"/>
    <property type="project" value="UniProtKB-UniRule"/>
</dbReference>